<evidence type="ECO:0000313" key="3">
    <source>
        <dbReference type="Proteomes" id="UP001165368"/>
    </source>
</evidence>
<accession>A0ABS9L461</accession>
<dbReference type="CDD" id="cd00090">
    <property type="entry name" value="HTH_ARSR"/>
    <property type="match status" value="1"/>
</dbReference>
<dbReference type="SUPFAM" id="SSF46785">
    <property type="entry name" value="Winged helix' DNA-binding domain"/>
    <property type="match status" value="1"/>
</dbReference>
<dbReference type="PROSITE" id="PS50995">
    <property type="entry name" value="HTH_MARR_2"/>
    <property type="match status" value="1"/>
</dbReference>
<proteinExistence type="predicted"/>
<dbReference type="InterPro" id="IPR011991">
    <property type="entry name" value="ArsR-like_HTH"/>
</dbReference>
<keyword evidence="3" id="KW-1185">Reference proteome</keyword>
<evidence type="ECO:0000313" key="2">
    <source>
        <dbReference type="EMBL" id="MCG2621363.1"/>
    </source>
</evidence>
<sequence>MSSTTPEAGSGSDFIDNVRQQWAHLFPTVDTEPMAIVGRINRIAHIIQLRSDTVLAAAGITRAEFDMLSLLARTGRPMTPTELASELLISGAGATKRLKKLQEAGLIRRETNPQDGRGALIHMTDKADGLLRPIMESVLEFEAGLLAGLSASTARGLARDLRTLLAGLEPHRGGS</sequence>
<feature type="domain" description="HTH marR-type" evidence="1">
    <location>
        <begin position="33"/>
        <end position="170"/>
    </location>
</feature>
<dbReference type="EMBL" id="JAKLTQ010000002">
    <property type="protein sequence ID" value="MCG2621363.1"/>
    <property type="molecule type" value="Genomic_DNA"/>
</dbReference>
<dbReference type="RefSeq" id="WP_237818494.1">
    <property type="nucleotide sequence ID" value="NZ_JAKLTQ010000002.1"/>
</dbReference>
<dbReference type="Gene3D" id="1.10.10.10">
    <property type="entry name" value="Winged helix-like DNA-binding domain superfamily/Winged helix DNA-binding domain"/>
    <property type="match status" value="1"/>
</dbReference>
<dbReference type="InterPro" id="IPR036390">
    <property type="entry name" value="WH_DNA-bd_sf"/>
</dbReference>
<name>A0ABS9L461_9MICC</name>
<organism evidence="2 3">
    <name type="scientific">Arthrobacter hankyongi</name>
    <dbReference type="NCBI Taxonomy" id="2904801"/>
    <lineage>
        <taxon>Bacteria</taxon>
        <taxon>Bacillati</taxon>
        <taxon>Actinomycetota</taxon>
        <taxon>Actinomycetes</taxon>
        <taxon>Micrococcales</taxon>
        <taxon>Micrococcaceae</taxon>
        <taxon>Arthrobacter</taxon>
    </lineage>
</organism>
<dbReference type="InterPro" id="IPR039422">
    <property type="entry name" value="MarR/SlyA-like"/>
</dbReference>
<comment type="caution">
    <text evidence="2">The sequence shown here is derived from an EMBL/GenBank/DDBJ whole genome shotgun (WGS) entry which is preliminary data.</text>
</comment>
<dbReference type="Pfam" id="PF12802">
    <property type="entry name" value="MarR_2"/>
    <property type="match status" value="1"/>
</dbReference>
<dbReference type="PRINTS" id="PR00598">
    <property type="entry name" value="HTHMARR"/>
</dbReference>
<dbReference type="PANTHER" id="PTHR33164">
    <property type="entry name" value="TRANSCRIPTIONAL REGULATOR, MARR FAMILY"/>
    <property type="match status" value="1"/>
</dbReference>
<dbReference type="InterPro" id="IPR000835">
    <property type="entry name" value="HTH_MarR-typ"/>
</dbReference>
<dbReference type="SMART" id="SM00347">
    <property type="entry name" value="HTH_MARR"/>
    <property type="match status" value="1"/>
</dbReference>
<dbReference type="InterPro" id="IPR036388">
    <property type="entry name" value="WH-like_DNA-bd_sf"/>
</dbReference>
<dbReference type="Proteomes" id="UP001165368">
    <property type="component" value="Unassembled WGS sequence"/>
</dbReference>
<gene>
    <name evidence="2" type="ORF">LVY72_05470</name>
</gene>
<reference evidence="2" key="1">
    <citation type="submission" date="2022-01" db="EMBL/GenBank/DDBJ databases">
        <authorList>
            <person name="Jo J.-H."/>
            <person name="Im W.-T."/>
        </authorList>
    </citation>
    <scope>NUCLEOTIDE SEQUENCE</scope>
    <source>
        <strain evidence="2">I2-34</strain>
    </source>
</reference>
<evidence type="ECO:0000259" key="1">
    <source>
        <dbReference type="PROSITE" id="PS50995"/>
    </source>
</evidence>
<protein>
    <submittedName>
        <fullName evidence="2">MarR family transcriptional regulator</fullName>
    </submittedName>
</protein>
<dbReference type="PANTHER" id="PTHR33164:SF104">
    <property type="entry name" value="TRANSCRIPTIONAL REGULATORY PROTEIN"/>
    <property type="match status" value="1"/>
</dbReference>